<dbReference type="EMBL" id="JBBPBN010000054">
    <property type="protein sequence ID" value="KAK8990399.1"/>
    <property type="molecule type" value="Genomic_DNA"/>
</dbReference>
<dbReference type="Proteomes" id="UP001396334">
    <property type="component" value="Unassembled WGS sequence"/>
</dbReference>
<sequence>MATSGSRPMFLKAVNCFGKVKDKFSIANLMKEVIDELLSVVDTHFASIIVILKRFKLIKRALQAMVISDEWAFYREDDMGKANFMKEKLVSDDWWDKVAYIIDFTMPIYDRLRDFFMMSSGKRQREDFPTRFQNGGHIR</sequence>
<protein>
    <submittedName>
        <fullName evidence="1">Uncharacterized protein</fullName>
    </submittedName>
</protein>
<organism evidence="1 2">
    <name type="scientific">Hibiscus sabdariffa</name>
    <name type="common">roselle</name>
    <dbReference type="NCBI Taxonomy" id="183260"/>
    <lineage>
        <taxon>Eukaryota</taxon>
        <taxon>Viridiplantae</taxon>
        <taxon>Streptophyta</taxon>
        <taxon>Embryophyta</taxon>
        <taxon>Tracheophyta</taxon>
        <taxon>Spermatophyta</taxon>
        <taxon>Magnoliopsida</taxon>
        <taxon>eudicotyledons</taxon>
        <taxon>Gunneridae</taxon>
        <taxon>Pentapetalae</taxon>
        <taxon>rosids</taxon>
        <taxon>malvids</taxon>
        <taxon>Malvales</taxon>
        <taxon>Malvaceae</taxon>
        <taxon>Malvoideae</taxon>
        <taxon>Hibiscus</taxon>
    </lineage>
</organism>
<evidence type="ECO:0000313" key="2">
    <source>
        <dbReference type="Proteomes" id="UP001396334"/>
    </source>
</evidence>
<name>A0ABR2PPQ6_9ROSI</name>
<proteinExistence type="predicted"/>
<gene>
    <name evidence="1" type="ORF">V6N11_009101</name>
</gene>
<keyword evidence="2" id="KW-1185">Reference proteome</keyword>
<comment type="caution">
    <text evidence="1">The sequence shown here is derived from an EMBL/GenBank/DDBJ whole genome shotgun (WGS) entry which is preliminary data.</text>
</comment>
<reference evidence="1 2" key="1">
    <citation type="journal article" date="2024" name="G3 (Bethesda)">
        <title>Genome assembly of Hibiscus sabdariffa L. provides insights into metabolisms of medicinal natural products.</title>
        <authorList>
            <person name="Kim T."/>
        </authorList>
    </citation>
    <scope>NUCLEOTIDE SEQUENCE [LARGE SCALE GENOMIC DNA]</scope>
    <source>
        <strain evidence="1">TK-2024</strain>
        <tissue evidence="1">Old leaves</tissue>
    </source>
</reference>
<accession>A0ABR2PPQ6</accession>
<evidence type="ECO:0000313" key="1">
    <source>
        <dbReference type="EMBL" id="KAK8990399.1"/>
    </source>
</evidence>